<accession>A0ABT4FW90</accession>
<organism evidence="1 2">
    <name type="scientific">Paenibacillus thiaminolyticus</name>
    <name type="common">Bacillus thiaminolyticus</name>
    <dbReference type="NCBI Taxonomy" id="49283"/>
    <lineage>
        <taxon>Bacteria</taxon>
        <taxon>Bacillati</taxon>
        <taxon>Bacillota</taxon>
        <taxon>Bacilli</taxon>
        <taxon>Bacillales</taxon>
        <taxon>Paenibacillaceae</taxon>
        <taxon>Paenibacillus</taxon>
    </lineage>
</organism>
<gene>
    <name evidence="1" type="ORF">M5W83_14835</name>
</gene>
<evidence type="ECO:0000313" key="2">
    <source>
        <dbReference type="Proteomes" id="UP001209276"/>
    </source>
</evidence>
<dbReference type="Proteomes" id="UP001209276">
    <property type="component" value="Unassembled WGS sequence"/>
</dbReference>
<proteinExistence type="predicted"/>
<reference evidence="1 2" key="1">
    <citation type="submission" date="2022-05" db="EMBL/GenBank/DDBJ databases">
        <title>Genome Sequencing of Bee-Associated Microbes.</title>
        <authorList>
            <person name="Dunlap C."/>
        </authorList>
    </citation>
    <scope>NUCLEOTIDE SEQUENCE [LARGE SCALE GENOMIC DNA]</scope>
    <source>
        <strain evidence="1 2">NRRL B-14613</strain>
    </source>
</reference>
<keyword evidence="2" id="KW-1185">Reference proteome</keyword>
<sequence length="152" mass="17148">MLKSHIEDQVRYVEDVAVIQAYDDDQTATRELVRSKDDELVYHTAKERSKSKLSRCSVSEEIMISIEYKDGLLFTSLVDRIQGCSEIVDNMVIDTCAAETILSPDAVVDLQKFTAAARELQRDQIPGQLVQPFATALRDQHHILGLQTRSLP</sequence>
<protein>
    <submittedName>
        <fullName evidence="1">Uncharacterized protein</fullName>
    </submittedName>
</protein>
<comment type="caution">
    <text evidence="1">The sequence shown here is derived from an EMBL/GenBank/DDBJ whole genome shotgun (WGS) entry which is preliminary data.</text>
</comment>
<dbReference type="EMBL" id="JAMDMM010000025">
    <property type="protein sequence ID" value="MCY9608422.1"/>
    <property type="molecule type" value="Genomic_DNA"/>
</dbReference>
<dbReference type="RefSeq" id="WP_218030380.1">
    <property type="nucleotide sequence ID" value="NZ_CALYRD010000001.1"/>
</dbReference>
<name>A0ABT4FW90_PANTH</name>
<evidence type="ECO:0000313" key="1">
    <source>
        <dbReference type="EMBL" id="MCY9608422.1"/>
    </source>
</evidence>